<dbReference type="InterPro" id="IPR018511">
    <property type="entry name" value="Hemolysin-typ_Ca-bd_CS"/>
</dbReference>
<dbReference type="RefSeq" id="WP_367875870.1">
    <property type="nucleotide sequence ID" value="NZ_JBFNXX010000001.1"/>
</dbReference>
<gene>
    <name evidence="2" type="ORF">AB2B41_01025</name>
</gene>
<dbReference type="InterPro" id="IPR025282">
    <property type="entry name" value="DUF4214"/>
</dbReference>
<dbReference type="Gene3D" id="2.150.10.10">
    <property type="entry name" value="Serralysin-like metalloprotease, C-terminal"/>
    <property type="match status" value="1"/>
</dbReference>
<dbReference type="EMBL" id="JBFNXX010000001">
    <property type="protein sequence ID" value="MEW9918170.1"/>
    <property type="molecule type" value="Genomic_DNA"/>
</dbReference>
<organism evidence="2 3">
    <name type="scientific">Sulfitobacter sediminis</name>
    <dbReference type="NCBI Taxonomy" id="3234186"/>
    <lineage>
        <taxon>Bacteria</taxon>
        <taxon>Pseudomonadati</taxon>
        <taxon>Pseudomonadota</taxon>
        <taxon>Alphaproteobacteria</taxon>
        <taxon>Rhodobacterales</taxon>
        <taxon>Roseobacteraceae</taxon>
        <taxon>Sulfitobacter</taxon>
    </lineage>
</organism>
<sequence>MPTIEVTALSEDAHVTALGIRDDTSSRGIDLAGALVTARYSDGTEEKLTWQALDAFTNGGATGTHVEMFFGFDVHELTTTRRLASLEIDLAPASSVFDITTAMDADPLGGSTPSSNNGFPFRVTEGFEGLPGTIAVTYSGIVNLAGQAALDDLYTVMRVDFTGLPGGGLLGELGWNSDIDTMRIAGDLVPESRADTGGALGDALTGTAAAEFFAGLGGDDTVSGGGGDDLIVGGAGADVLDGGTGIDTAAYKGIVQDFTLRFAPGMAVEVIHRKTAGEGTDRVDRIEWLAFSNAEKINLDKIDGVSALSSDDLDTLIEVYIAYFNRAPDALGLYFWGNALADGTSLEEIAALFLDQDETRATYPADATNLDFATQVYSNVLGRTADAAGLAFWQAQLDSGAVSRDVFILEVLRGATAAPPAGATQDFIDLQLADRAYLATKTDIGTYYAAIRGMSDVTTASEVMQSFERGDRGTVSDAVATIDLAFAGAAASDGGEMLLQLVGVVSDPFSGG</sequence>
<dbReference type="PROSITE" id="PS00330">
    <property type="entry name" value="HEMOLYSIN_CALCIUM"/>
    <property type="match status" value="1"/>
</dbReference>
<protein>
    <submittedName>
        <fullName evidence="2">DUF4214 domain-containing protein</fullName>
    </submittedName>
</protein>
<dbReference type="InterPro" id="IPR011049">
    <property type="entry name" value="Serralysin-like_metalloprot_C"/>
</dbReference>
<accession>A0ABV3RGS8</accession>
<dbReference type="SUPFAM" id="SSF51120">
    <property type="entry name" value="beta-Roll"/>
    <property type="match status" value="1"/>
</dbReference>
<evidence type="ECO:0000313" key="2">
    <source>
        <dbReference type="EMBL" id="MEW9918170.1"/>
    </source>
</evidence>
<reference evidence="2 3" key="1">
    <citation type="submission" date="2024-07" db="EMBL/GenBank/DDBJ databases">
        <title>Marimonas sp.nov., isolated from tidal-flat sediment.</title>
        <authorList>
            <person name="Jayan J.N."/>
            <person name="Lee S.S."/>
        </authorList>
    </citation>
    <scope>NUCLEOTIDE SEQUENCE [LARGE SCALE GENOMIC DNA]</scope>
    <source>
        <strain evidence="2 3">MJW-29</strain>
    </source>
</reference>
<dbReference type="Pfam" id="PF13946">
    <property type="entry name" value="DUF4214"/>
    <property type="match status" value="1"/>
</dbReference>
<dbReference type="Pfam" id="PF00353">
    <property type="entry name" value="HemolysinCabind"/>
    <property type="match status" value="1"/>
</dbReference>
<proteinExistence type="predicted"/>
<keyword evidence="3" id="KW-1185">Reference proteome</keyword>
<evidence type="ECO:0000259" key="1">
    <source>
        <dbReference type="Pfam" id="PF13946"/>
    </source>
</evidence>
<dbReference type="InterPro" id="IPR001343">
    <property type="entry name" value="Hemolysn_Ca-bd"/>
</dbReference>
<comment type="caution">
    <text evidence="2">The sequence shown here is derived from an EMBL/GenBank/DDBJ whole genome shotgun (WGS) entry which is preliminary data.</text>
</comment>
<feature type="domain" description="DUF4214" evidence="1">
    <location>
        <begin position="352"/>
        <end position="409"/>
    </location>
</feature>
<dbReference type="PRINTS" id="PR00313">
    <property type="entry name" value="CABNDNGRPT"/>
</dbReference>
<evidence type="ECO:0000313" key="3">
    <source>
        <dbReference type="Proteomes" id="UP001556098"/>
    </source>
</evidence>
<name>A0ABV3RGS8_9RHOB</name>
<dbReference type="Proteomes" id="UP001556098">
    <property type="component" value="Unassembled WGS sequence"/>
</dbReference>